<organism evidence="3 4">
    <name type="scientific">Chitinophaga flava</name>
    <dbReference type="NCBI Taxonomy" id="2259036"/>
    <lineage>
        <taxon>Bacteria</taxon>
        <taxon>Pseudomonadati</taxon>
        <taxon>Bacteroidota</taxon>
        <taxon>Chitinophagia</taxon>
        <taxon>Chitinophagales</taxon>
        <taxon>Chitinophagaceae</taxon>
        <taxon>Chitinophaga</taxon>
    </lineage>
</organism>
<comment type="caution">
    <text evidence="3">The sequence shown here is derived from an EMBL/GenBank/DDBJ whole genome shotgun (WGS) entry which is preliminary data.</text>
</comment>
<sequence>MKSIMDRFRTFYTAILVIICPLLGQLITLLLTSLVFAVDAFQMEVPAKDIGSLDKSLVLFQAVSYSLFSFLIIPAVFLLLLNKPLLRTLWSNNKVRPLPFILSILPIVTMVPFVTILIDFNHSIELPASFAALEKLLKESEAQAGNMTNALFYLNDTRGFIVSTIVMAVIPGIVEEFFFRGMIQLQLQHDFKNPHYAVWVTAFLFSLFHFQFYSFIPIMISGALLGYIFVWSKNIWYAIIAHITNNLIVILLHYAPIPAIQGSALAGLAFCAVIVTVAVALLFRKVVKSQRLESGNITLAIKDSVL</sequence>
<evidence type="ECO:0000313" key="4">
    <source>
        <dbReference type="Proteomes" id="UP000253410"/>
    </source>
</evidence>
<dbReference type="AlphaFoldDB" id="A0A365XVP2"/>
<feature type="domain" description="CAAX prenyl protease 2/Lysostaphin resistance protein A-like" evidence="2">
    <location>
        <begin position="159"/>
        <end position="248"/>
    </location>
</feature>
<evidence type="ECO:0000313" key="3">
    <source>
        <dbReference type="EMBL" id="RBL90383.1"/>
    </source>
</evidence>
<feature type="transmembrane region" description="Helical" evidence="1">
    <location>
        <begin position="235"/>
        <end position="255"/>
    </location>
</feature>
<feature type="transmembrane region" description="Helical" evidence="1">
    <location>
        <begin position="262"/>
        <end position="283"/>
    </location>
</feature>
<dbReference type="PANTHER" id="PTHR43592:SF15">
    <property type="entry name" value="CAAX AMINO TERMINAL PROTEASE FAMILY PROTEIN"/>
    <property type="match status" value="1"/>
</dbReference>
<keyword evidence="1" id="KW-1133">Transmembrane helix</keyword>
<keyword evidence="1" id="KW-0812">Transmembrane</keyword>
<reference evidence="3 4" key="1">
    <citation type="submission" date="2018-05" db="EMBL/GenBank/DDBJ databases">
        <title>Chitinophaga sp. K3CV102501T nov., isolated from isolated from a monsoon evergreen broad-leaved forest soil.</title>
        <authorList>
            <person name="Lv Y."/>
        </authorList>
    </citation>
    <scope>NUCLEOTIDE SEQUENCE [LARGE SCALE GENOMIC DNA]</scope>
    <source>
        <strain evidence="3 4">GDMCC 1.1325</strain>
    </source>
</reference>
<feature type="transmembrane region" description="Helical" evidence="1">
    <location>
        <begin position="12"/>
        <end position="38"/>
    </location>
</feature>
<feature type="transmembrane region" description="Helical" evidence="1">
    <location>
        <begin position="100"/>
        <end position="118"/>
    </location>
</feature>
<name>A0A365XVP2_9BACT</name>
<dbReference type="InterPro" id="IPR003675">
    <property type="entry name" value="Rce1/LyrA-like_dom"/>
</dbReference>
<feature type="transmembrane region" description="Helical" evidence="1">
    <location>
        <begin position="160"/>
        <end position="179"/>
    </location>
</feature>
<keyword evidence="1" id="KW-0472">Membrane</keyword>
<dbReference type="GO" id="GO:0080120">
    <property type="term" value="P:CAAX-box protein maturation"/>
    <property type="evidence" value="ECO:0007669"/>
    <property type="project" value="UniProtKB-ARBA"/>
</dbReference>
<feature type="transmembrane region" description="Helical" evidence="1">
    <location>
        <begin position="58"/>
        <end position="80"/>
    </location>
</feature>
<feature type="transmembrane region" description="Helical" evidence="1">
    <location>
        <begin position="200"/>
        <end position="229"/>
    </location>
</feature>
<proteinExistence type="predicted"/>
<dbReference type="Pfam" id="PF02517">
    <property type="entry name" value="Rce1-like"/>
    <property type="match status" value="1"/>
</dbReference>
<dbReference type="RefSeq" id="WP_113619132.1">
    <property type="nucleotide sequence ID" value="NZ_QFFJ01000002.1"/>
</dbReference>
<evidence type="ECO:0000259" key="2">
    <source>
        <dbReference type="Pfam" id="PF02517"/>
    </source>
</evidence>
<accession>A0A365XVP2</accession>
<keyword evidence="4" id="KW-1185">Reference proteome</keyword>
<dbReference type="EMBL" id="QFFJ01000002">
    <property type="protein sequence ID" value="RBL90383.1"/>
    <property type="molecule type" value="Genomic_DNA"/>
</dbReference>
<dbReference type="OrthoDB" id="1523022at2"/>
<evidence type="ECO:0000256" key="1">
    <source>
        <dbReference type="SAM" id="Phobius"/>
    </source>
</evidence>
<dbReference type="Proteomes" id="UP000253410">
    <property type="component" value="Unassembled WGS sequence"/>
</dbReference>
<protein>
    <recommendedName>
        <fullName evidence="2">CAAX prenyl protease 2/Lysostaphin resistance protein A-like domain-containing protein</fullName>
    </recommendedName>
</protein>
<dbReference type="PANTHER" id="PTHR43592">
    <property type="entry name" value="CAAX AMINO TERMINAL PROTEASE"/>
    <property type="match status" value="1"/>
</dbReference>
<gene>
    <name evidence="3" type="ORF">DF182_28385</name>
</gene>
<dbReference type="GO" id="GO:0004175">
    <property type="term" value="F:endopeptidase activity"/>
    <property type="evidence" value="ECO:0007669"/>
    <property type="project" value="UniProtKB-ARBA"/>
</dbReference>